<protein>
    <submittedName>
        <fullName evidence="1">Uncharacterized protein YbcV (DUF1398 family)</fullName>
    </submittedName>
</protein>
<dbReference type="InterPro" id="IPR036696">
    <property type="entry name" value="YdfO-like_sf"/>
</dbReference>
<accession>A0A841C6Z4</accession>
<gene>
    <name evidence="1" type="ORF">HNQ37_001474</name>
</gene>
<comment type="caution">
    <text evidence="1">The sequence shown here is derived from an EMBL/GenBank/DDBJ whole genome shotgun (WGS) entry which is preliminary data.</text>
</comment>
<keyword evidence="2" id="KW-1185">Reference proteome</keyword>
<dbReference type="AlphaFoldDB" id="A0A841C6Z4"/>
<dbReference type="Gene3D" id="3.30.1810.10">
    <property type="entry name" value="YdfO-like"/>
    <property type="match status" value="1"/>
</dbReference>
<dbReference type="InterPro" id="IPR009833">
    <property type="entry name" value="DUF1398"/>
</dbReference>
<dbReference type="EMBL" id="JACHHV010000030">
    <property type="protein sequence ID" value="MBB5888573.1"/>
    <property type="molecule type" value="Genomic_DNA"/>
</dbReference>
<evidence type="ECO:0000313" key="2">
    <source>
        <dbReference type="Proteomes" id="UP000562464"/>
    </source>
</evidence>
<name>A0A841C6Z4_9LACT</name>
<evidence type="ECO:0000313" key="1">
    <source>
        <dbReference type="EMBL" id="MBB5888573.1"/>
    </source>
</evidence>
<reference evidence="1 2" key="1">
    <citation type="submission" date="2020-08" db="EMBL/GenBank/DDBJ databases">
        <title>Genomic Encyclopedia of Type Strains, Phase IV (KMG-IV): sequencing the most valuable type-strain genomes for metagenomic binning, comparative biology and taxonomic classification.</title>
        <authorList>
            <person name="Goeker M."/>
        </authorList>
    </citation>
    <scope>NUCLEOTIDE SEQUENCE [LARGE SCALE GENOMIC DNA]</scope>
    <source>
        <strain evidence="1 2">DSM 14925</strain>
    </source>
</reference>
<dbReference type="SUPFAM" id="SSF160419">
    <property type="entry name" value="YdfO-like"/>
    <property type="match status" value="1"/>
</dbReference>
<proteinExistence type="predicted"/>
<organism evidence="1 2">
    <name type="scientific">Lactovum miscens</name>
    <dbReference type="NCBI Taxonomy" id="190387"/>
    <lineage>
        <taxon>Bacteria</taxon>
        <taxon>Bacillati</taxon>
        <taxon>Bacillota</taxon>
        <taxon>Bacilli</taxon>
        <taxon>Lactobacillales</taxon>
        <taxon>Streptococcaceae</taxon>
        <taxon>Lactovum</taxon>
    </lineage>
</organism>
<dbReference type="Proteomes" id="UP000562464">
    <property type="component" value="Unassembled WGS sequence"/>
</dbReference>
<dbReference type="RefSeq" id="WP_183540756.1">
    <property type="nucleotide sequence ID" value="NZ_JACHHV010000030.1"/>
</dbReference>
<sequence length="128" mass="14581">MIDLEKLESLVNNEGNAKNFAQLAKGLIGMGIIKYDYYVSDGLYRYYDQYGEVIDLKLNAKPHTIMPDSNKETLAEAIRVAQTGKLSHFDDFCQRASLSGVLYWTTDLEARLVNYYGWGNELMQSEPI</sequence>
<dbReference type="Pfam" id="PF07166">
    <property type="entry name" value="DUF1398"/>
    <property type="match status" value="1"/>
</dbReference>